<evidence type="ECO:0000313" key="17">
    <source>
        <dbReference type="EMBL" id="MDR6223556.1"/>
    </source>
</evidence>
<comment type="caution">
    <text evidence="17">The sequence shown here is derived from an EMBL/GenBank/DDBJ whole genome shotgun (WGS) entry which is preliminary data.</text>
</comment>
<evidence type="ECO:0000259" key="15">
    <source>
        <dbReference type="PROSITE" id="PS50109"/>
    </source>
</evidence>
<dbReference type="CDD" id="cd12912">
    <property type="entry name" value="PDC2_MCP_like"/>
    <property type="match status" value="1"/>
</dbReference>
<dbReference type="GO" id="GO:0005524">
    <property type="term" value="F:ATP binding"/>
    <property type="evidence" value="ECO:0007669"/>
    <property type="project" value="UniProtKB-KW"/>
</dbReference>
<comment type="subcellular location">
    <subcellularLocation>
        <location evidence="2">Cell membrane</location>
        <topology evidence="2">Multi-pass membrane protein</topology>
    </subcellularLocation>
</comment>
<organism evidence="17 18">
    <name type="scientific">Methanococcoides alaskense</name>
    <dbReference type="NCBI Taxonomy" id="325778"/>
    <lineage>
        <taxon>Archaea</taxon>
        <taxon>Methanobacteriati</taxon>
        <taxon>Methanobacteriota</taxon>
        <taxon>Stenosarchaea group</taxon>
        <taxon>Methanomicrobia</taxon>
        <taxon>Methanosarcinales</taxon>
        <taxon>Methanosarcinaceae</taxon>
        <taxon>Methanococcoides</taxon>
    </lineage>
</organism>
<dbReference type="PROSITE" id="PS50109">
    <property type="entry name" value="HIS_KIN"/>
    <property type="match status" value="1"/>
</dbReference>
<evidence type="ECO:0000256" key="1">
    <source>
        <dbReference type="ARBA" id="ARBA00000085"/>
    </source>
</evidence>
<dbReference type="GO" id="GO:0000155">
    <property type="term" value="F:phosphorelay sensor kinase activity"/>
    <property type="evidence" value="ECO:0007669"/>
    <property type="project" value="InterPro"/>
</dbReference>
<dbReference type="InterPro" id="IPR005467">
    <property type="entry name" value="His_kinase_dom"/>
</dbReference>
<dbReference type="InterPro" id="IPR036890">
    <property type="entry name" value="HATPase_C_sf"/>
</dbReference>
<evidence type="ECO:0000256" key="10">
    <source>
        <dbReference type="ARBA" id="ARBA00022840"/>
    </source>
</evidence>
<dbReference type="PROSITE" id="PS50113">
    <property type="entry name" value="PAC"/>
    <property type="match status" value="1"/>
</dbReference>
<sequence length="731" mass="81994">MTFTMSLIISTTTEQHEELVYKEAVSLTKNYASNFDADMRANMAIARGIASSMKGYRHGDREIAIGIVKQTLVDNPNLLGAYAGFEPNAFDLNDSAYANTKFHDETGRFLPYWNLIGGDIFLEPLVHYDSLDYYQLPKEQKRDVLTEPYLYRGELIVSYVSPIMIDGEFIGIGGADVSLGYIDKEISNIKILDSGYAFTVSNTGLFISHPVKEWIGSKRLYDFKEPEILKMAKDIENGKGGHIEMIDPVTDKEAVVFYEPVRTGNFSMLVVVPKEEMYAGVTDMQNILVAISATAILFMGTIAVFSAHRITKPIKNIVNDFKDISDTALKGSFNKRANTDIEVDFKDIPEGLNDILDALQRSNELNDELKKVVESSPVIVFKWKAQEGWPVEIISDNISNLGYEAHEFIEGDRNYDDIIHPDCKRNVEVEFQKLYNGDSPSVSLDYKIITGDGETRWVNERTTVLHDKEGNVDHLRGLIIDITDKRNAEDALIHLMMEAEAANKAKSDFVANMSHELRTPLNAIIGFSDLLKTEMFGKLNEKQTKYVGNVLISGKHLLTLINNILDISKIEAGKMHLRSEDLELNEIIEDTTSILSPLANKKRINLSHSIADNVITTNADKTMFKQIMYNLVSNAIKFTPEEGNITINAWSMDKKLYVNVEDTGTGISKDHLDEVFKPFIQVGDFATKEQEGTGLGLALVKKLVELHGGEIWVESEMNEGSTFTFTIPVNK</sequence>
<dbReference type="InterPro" id="IPR004358">
    <property type="entry name" value="Sig_transdc_His_kin-like_C"/>
</dbReference>
<evidence type="ECO:0000256" key="4">
    <source>
        <dbReference type="ARBA" id="ARBA00022475"/>
    </source>
</evidence>
<dbReference type="InterPro" id="IPR035965">
    <property type="entry name" value="PAS-like_dom_sf"/>
</dbReference>
<accession>A0AA90U0T7</accession>
<keyword evidence="8" id="KW-0547">Nucleotide-binding</keyword>
<evidence type="ECO:0000256" key="7">
    <source>
        <dbReference type="ARBA" id="ARBA00022692"/>
    </source>
</evidence>
<dbReference type="Pfam" id="PF08447">
    <property type="entry name" value="PAS_3"/>
    <property type="match status" value="1"/>
</dbReference>
<dbReference type="InterPro" id="IPR000014">
    <property type="entry name" value="PAS"/>
</dbReference>
<dbReference type="SMART" id="SM00387">
    <property type="entry name" value="HATPase_c"/>
    <property type="match status" value="1"/>
</dbReference>
<dbReference type="InterPro" id="IPR033479">
    <property type="entry name" value="dCache_1"/>
</dbReference>
<evidence type="ECO:0000313" key="18">
    <source>
        <dbReference type="Proteomes" id="UP001185015"/>
    </source>
</evidence>
<keyword evidence="6" id="KW-0808">Transferase</keyword>
<dbReference type="AlphaFoldDB" id="A0AA90U0T7"/>
<dbReference type="FunFam" id="3.30.565.10:FF:000010">
    <property type="entry name" value="Sensor histidine kinase RcsC"/>
    <property type="match status" value="1"/>
</dbReference>
<keyword evidence="10" id="KW-0067">ATP-binding</keyword>
<evidence type="ECO:0000256" key="8">
    <source>
        <dbReference type="ARBA" id="ARBA00022741"/>
    </source>
</evidence>
<keyword evidence="11" id="KW-1133">Transmembrane helix</keyword>
<dbReference type="GO" id="GO:0009927">
    <property type="term" value="F:histidine phosphotransfer kinase activity"/>
    <property type="evidence" value="ECO:0007669"/>
    <property type="project" value="TreeGrafter"/>
</dbReference>
<evidence type="ECO:0000256" key="2">
    <source>
        <dbReference type="ARBA" id="ARBA00004651"/>
    </source>
</evidence>
<dbReference type="CDD" id="cd00082">
    <property type="entry name" value="HisKA"/>
    <property type="match status" value="1"/>
</dbReference>
<evidence type="ECO:0000259" key="16">
    <source>
        <dbReference type="PROSITE" id="PS50113"/>
    </source>
</evidence>
<dbReference type="InterPro" id="IPR000700">
    <property type="entry name" value="PAS-assoc_C"/>
</dbReference>
<dbReference type="SMART" id="SM00388">
    <property type="entry name" value="HisKA"/>
    <property type="match status" value="1"/>
</dbReference>
<dbReference type="Gene3D" id="3.30.450.20">
    <property type="entry name" value="PAS domain"/>
    <property type="match status" value="3"/>
</dbReference>
<dbReference type="Gene3D" id="6.10.340.10">
    <property type="match status" value="1"/>
</dbReference>
<name>A0AA90U0T7_9EURY</name>
<proteinExistence type="predicted"/>
<comment type="catalytic activity">
    <reaction evidence="1">
        <text>ATP + protein L-histidine = ADP + protein N-phospho-L-histidine.</text>
        <dbReference type="EC" id="2.7.13.3"/>
    </reaction>
</comment>
<dbReference type="GO" id="GO:0005886">
    <property type="term" value="C:plasma membrane"/>
    <property type="evidence" value="ECO:0007669"/>
    <property type="project" value="UniProtKB-SubCell"/>
</dbReference>
<dbReference type="CDD" id="cd00130">
    <property type="entry name" value="PAS"/>
    <property type="match status" value="1"/>
</dbReference>
<dbReference type="SUPFAM" id="SSF55874">
    <property type="entry name" value="ATPase domain of HSP90 chaperone/DNA topoisomerase II/histidine kinase"/>
    <property type="match status" value="1"/>
</dbReference>
<feature type="domain" description="PAC" evidence="16">
    <location>
        <begin position="442"/>
        <end position="494"/>
    </location>
</feature>
<dbReference type="NCBIfam" id="TIGR00229">
    <property type="entry name" value="sensory_box"/>
    <property type="match status" value="1"/>
</dbReference>
<dbReference type="Pfam" id="PF00512">
    <property type="entry name" value="HisKA"/>
    <property type="match status" value="1"/>
</dbReference>
<evidence type="ECO:0000256" key="14">
    <source>
        <dbReference type="ARBA" id="ARBA00023306"/>
    </source>
</evidence>
<keyword evidence="14" id="KW-0131">Cell cycle</keyword>
<dbReference type="InterPro" id="IPR036097">
    <property type="entry name" value="HisK_dim/P_sf"/>
</dbReference>
<keyword evidence="12" id="KW-0902">Two-component regulatory system</keyword>
<dbReference type="CDD" id="cd16922">
    <property type="entry name" value="HATPase_EvgS-ArcB-TorS-like"/>
    <property type="match status" value="1"/>
</dbReference>
<reference evidence="17 18" key="1">
    <citation type="submission" date="2023-07" db="EMBL/GenBank/DDBJ databases">
        <title>Genomic Encyclopedia of Type Strains, Phase IV (KMG-IV): sequencing the most valuable type-strain genomes for metagenomic binning, comparative biology and taxonomic classification.</title>
        <authorList>
            <person name="Goeker M."/>
        </authorList>
    </citation>
    <scope>NUCLEOTIDE SEQUENCE [LARGE SCALE GENOMIC DNA]</scope>
    <source>
        <strain evidence="17 18">DSM 17273</strain>
    </source>
</reference>
<evidence type="ECO:0000256" key="9">
    <source>
        <dbReference type="ARBA" id="ARBA00022777"/>
    </source>
</evidence>
<protein>
    <recommendedName>
        <fullName evidence="3">histidine kinase</fullName>
        <ecNumber evidence="3">2.7.13.3</ecNumber>
    </recommendedName>
</protein>
<keyword evidence="13" id="KW-0472">Membrane</keyword>
<dbReference type="PANTHER" id="PTHR43047:SF72">
    <property type="entry name" value="OSMOSENSING HISTIDINE PROTEIN KINASE SLN1"/>
    <property type="match status" value="1"/>
</dbReference>
<dbReference type="PANTHER" id="PTHR43047">
    <property type="entry name" value="TWO-COMPONENT HISTIDINE PROTEIN KINASE"/>
    <property type="match status" value="1"/>
</dbReference>
<dbReference type="InterPro" id="IPR003594">
    <property type="entry name" value="HATPase_dom"/>
</dbReference>
<dbReference type="InterPro" id="IPR003661">
    <property type="entry name" value="HisK_dim/P_dom"/>
</dbReference>
<dbReference type="Gene3D" id="3.30.565.10">
    <property type="entry name" value="Histidine kinase-like ATPase, C-terminal domain"/>
    <property type="match status" value="1"/>
</dbReference>
<dbReference type="EMBL" id="JAVDQI010000009">
    <property type="protein sequence ID" value="MDR6223556.1"/>
    <property type="molecule type" value="Genomic_DNA"/>
</dbReference>
<evidence type="ECO:0000256" key="11">
    <source>
        <dbReference type="ARBA" id="ARBA00022989"/>
    </source>
</evidence>
<dbReference type="SUPFAM" id="SSF55785">
    <property type="entry name" value="PYP-like sensor domain (PAS domain)"/>
    <property type="match status" value="1"/>
</dbReference>
<evidence type="ECO:0000256" key="5">
    <source>
        <dbReference type="ARBA" id="ARBA00022553"/>
    </source>
</evidence>
<dbReference type="SMART" id="SM00086">
    <property type="entry name" value="PAC"/>
    <property type="match status" value="1"/>
</dbReference>
<dbReference type="Pfam" id="PF02518">
    <property type="entry name" value="HATPase_c"/>
    <property type="match status" value="1"/>
</dbReference>
<dbReference type="EC" id="2.7.13.3" evidence="3"/>
<dbReference type="InterPro" id="IPR001610">
    <property type="entry name" value="PAC"/>
</dbReference>
<dbReference type="Gene3D" id="1.10.287.130">
    <property type="match status" value="1"/>
</dbReference>
<evidence type="ECO:0000256" key="3">
    <source>
        <dbReference type="ARBA" id="ARBA00012438"/>
    </source>
</evidence>
<evidence type="ECO:0000256" key="12">
    <source>
        <dbReference type="ARBA" id="ARBA00023012"/>
    </source>
</evidence>
<dbReference type="InterPro" id="IPR013655">
    <property type="entry name" value="PAS_fold_3"/>
</dbReference>
<dbReference type="CDD" id="cd12913">
    <property type="entry name" value="PDC1_MCP_like"/>
    <property type="match status" value="1"/>
</dbReference>
<dbReference type="FunFam" id="1.10.287.130:FF:000038">
    <property type="entry name" value="Sensory transduction histidine kinase"/>
    <property type="match status" value="1"/>
</dbReference>
<dbReference type="PRINTS" id="PR00344">
    <property type="entry name" value="BCTRLSENSOR"/>
</dbReference>
<feature type="domain" description="Histidine kinase" evidence="15">
    <location>
        <begin position="512"/>
        <end position="731"/>
    </location>
</feature>
<keyword evidence="9" id="KW-0418">Kinase</keyword>
<keyword evidence="18" id="KW-1185">Reference proteome</keyword>
<gene>
    <name evidence="17" type="ORF">J2750_002026</name>
</gene>
<evidence type="ECO:0000256" key="13">
    <source>
        <dbReference type="ARBA" id="ARBA00023136"/>
    </source>
</evidence>
<keyword evidence="4" id="KW-1003">Cell membrane</keyword>
<keyword evidence="5" id="KW-0597">Phosphoprotein</keyword>
<dbReference type="Proteomes" id="UP001185015">
    <property type="component" value="Unassembled WGS sequence"/>
</dbReference>
<dbReference type="Pfam" id="PF02743">
    <property type="entry name" value="dCache_1"/>
    <property type="match status" value="1"/>
</dbReference>
<keyword evidence="7" id="KW-0812">Transmembrane</keyword>
<evidence type="ECO:0000256" key="6">
    <source>
        <dbReference type="ARBA" id="ARBA00022679"/>
    </source>
</evidence>
<dbReference type="SUPFAM" id="SSF47384">
    <property type="entry name" value="Homodimeric domain of signal transducing histidine kinase"/>
    <property type="match status" value="1"/>
</dbReference>